<reference evidence="1" key="2">
    <citation type="journal article" date="2015" name="Data Brief">
        <title>Shoot transcriptome of the giant reed, Arundo donax.</title>
        <authorList>
            <person name="Barrero R.A."/>
            <person name="Guerrero F.D."/>
            <person name="Moolhuijzen P."/>
            <person name="Goolsby J.A."/>
            <person name="Tidwell J."/>
            <person name="Bellgard S.E."/>
            <person name="Bellgard M.I."/>
        </authorList>
    </citation>
    <scope>NUCLEOTIDE SEQUENCE</scope>
    <source>
        <tissue evidence="1">Shoot tissue taken approximately 20 cm above the soil surface</tissue>
    </source>
</reference>
<organism evidence="1">
    <name type="scientific">Arundo donax</name>
    <name type="common">Giant reed</name>
    <name type="synonym">Donax arundinaceus</name>
    <dbReference type="NCBI Taxonomy" id="35708"/>
    <lineage>
        <taxon>Eukaryota</taxon>
        <taxon>Viridiplantae</taxon>
        <taxon>Streptophyta</taxon>
        <taxon>Embryophyta</taxon>
        <taxon>Tracheophyta</taxon>
        <taxon>Spermatophyta</taxon>
        <taxon>Magnoliopsida</taxon>
        <taxon>Liliopsida</taxon>
        <taxon>Poales</taxon>
        <taxon>Poaceae</taxon>
        <taxon>PACMAD clade</taxon>
        <taxon>Arundinoideae</taxon>
        <taxon>Arundineae</taxon>
        <taxon>Arundo</taxon>
    </lineage>
</organism>
<reference evidence="1" key="1">
    <citation type="submission" date="2014-09" db="EMBL/GenBank/DDBJ databases">
        <authorList>
            <person name="Magalhaes I.L.F."/>
            <person name="Oliveira U."/>
            <person name="Santos F.R."/>
            <person name="Vidigal T.H.D.A."/>
            <person name="Brescovit A.D."/>
            <person name="Santos A.J."/>
        </authorList>
    </citation>
    <scope>NUCLEOTIDE SEQUENCE</scope>
    <source>
        <tissue evidence="1">Shoot tissue taken approximately 20 cm above the soil surface</tissue>
    </source>
</reference>
<protein>
    <submittedName>
        <fullName evidence="1">Uncharacterized protein</fullName>
    </submittedName>
</protein>
<accession>A0A0A9H4R0</accession>
<dbReference type="AlphaFoldDB" id="A0A0A9H4R0"/>
<dbReference type="EMBL" id="GBRH01167107">
    <property type="protein sequence ID" value="JAE30789.1"/>
    <property type="molecule type" value="Transcribed_RNA"/>
</dbReference>
<proteinExistence type="predicted"/>
<evidence type="ECO:0000313" key="1">
    <source>
        <dbReference type="EMBL" id="JAE30789.1"/>
    </source>
</evidence>
<sequence length="52" mass="6122">MPHYHLQKYFISNPAMILKNGAEHSFKTKFLHYDLNAGSSTRSVLFKMPRMH</sequence>
<name>A0A0A9H4R0_ARUDO</name>